<reference evidence="1 2" key="1">
    <citation type="submission" date="2019-01" db="EMBL/GenBank/DDBJ databases">
        <title>Sequencing of cultivated peanut Arachis hypogaea provides insights into genome evolution and oil improvement.</title>
        <authorList>
            <person name="Chen X."/>
        </authorList>
    </citation>
    <scope>NUCLEOTIDE SEQUENCE [LARGE SCALE GENOMIC DNA]</scope>
    <source>
        <strain evidence="2">cv. Fuhuasheng</strain>
        <tissue evidence="1">Leaves</tissue>
    </source>
</reference>
<evidence type="ECO:0000313" key="1">
    <source>
        <dbReference type="EMBL" id="RYR29283.1"/>
    </source>
</evidence>
<dbReference type="AlphaFoldDB" id="A0A445AS72"/>
<comment type="caution">
    <text evidence="1">The sequence shown here is derived from an EMBL/GenBank/DDBJ whole genome shotgun (WGS) entry which is preliminary data.</text>
</comment>
<proteinExistence type="predicted"/>
<accession>A0A445AS72</accession>
<keyword evidence="2" id="KW-1185">Reference proteome</keyword>
<protein>
    <submittedName>
        <fullName evidence="1">Uncharacterized protein</fullName>
    </submittedName>
</protein>
<name>A0A445AS72_ARAHY</name>
<gene>
    <name evidence="1" type="ORF">Ahy_B01g053650</name>
</gene>
<dbReference type="EMBL" id="SDMP01000011">
    <property type="protein sequence ID" value="RYR29283.1"/>
    <property type="molecule type" value="Genomic_DNA"/>
</dbReference>
<dbReference type="Proteomes" id="UP000289738">
    <property type="component" value="Chromosome B01"/>
</dbReference>
<evidence type="ECO:0000313" key="2">
    <source>
        <dbReference type="Proteomes" id="UP000289738"/>
    </source>
</evidence>
<sequence>MMGGTQLIEEYECANGESGYLKFGSLGRNLGFGLELSPRLRWRLEPMMWRL</sequence>
<organism evidence="1 2">
    <name type="scientific">Arachis hypogaea</name>
    <name type="common">Peanut</name>
    <dbReference type="NCBI Taxonomy" id="3818"/>
    <lineage>
        <taxon>Eukaryota</taxon>
        <taxon>Viridiplantae</taxon>
        <taxon>Streptophyta</taxon>
        <taxon>Embryophyta</taxon>
        <taxon>Tracheophyta</taxon>
        <taxon>Spermatophyta</taxon>
        <taxon>Magnoliopsida</taxon>
        <taxon>eudicotyledons</taxon>
        <taxon>Gunneridae</taxon>
        <taxon>Pentapetalae</taxon>
        <taxon>rosids</taxon>
        <taxon>fabids</taxon>
        <taxon>Fabales</taxon>
        <taxon>Fabaceae</taxon>
        <taxon>Papilionoideae</taxon>
        <taxon>50 kb inversion clade</taxon>
        <taxon>dalbergioids sensu lato</taxon>
        <taxon>Dalbergieae</taxon>
        <taxon>Pterocarpus clade</taxon>
        <taxon>Arachis</taxon>
    </lineage>
</organism>